<dbReference type="InterPro" id="IPR024753">
    <property type="entry name" value="AriR"/>
</dbReference>
<sequence length="114" mass="12505">MRVLSVPAKTLNYIKDNSPDYTSEVTMLHEINVHSVMTDKALSSYFHNAGELLADESVVLGQAVTNVILAGDNVNNKNIILSLISSLESTTDVVKADIIRKTLEIVLRYTADDV</sequence>
<dbReference type="Pfam" id="PF10798">
    <property type="entry name" value="YmgB"/>
    <property type="match status" value="1"/>
</dbReference>
<name>A0AAD1L2G7_CITBR</name>
<organism evidence="1 2">
    <name type="scientific">Citrobacter braakii</name>
    <dbReference type="NCBI Taxonomy" id="57706"/>
    <lineage>
        <taxon>Bacteria</taxon>
        <taxon>Pseudomonadati</taxon>
        <taxon>Pseudomonadota</taxon>
        <taxon>Gammaproteobacteria</taxon>
        <taxon>Enterobacterales</taxon>
        <taxon>Enterobacteriaceae</taxon>
        <taxon>Citrobacter</taxon>
        <taxon>Citrobacter freundii complex</taxon>
    </lineage>
</organism>
<evidence type="ECO:0000313" key="2">
    <source>
        <dbReference type="Proteomes" id="UP001058317"/>
    </source>
</evidence>
<dbReference type="Proteomes" id="UP001058317">
    <property type="component" value="Chromosome"/>
</dbReference>
<reference evidence="1" key="1">
    <citation type="submission" date="2022-07" db="EMBL/GenBank/DDBJ databases">
        <title>Complete genome sequence of carbapenem-resistant Citrobacter spp. in Japan.</title>
        <authorList>
            <person name="Maehana S."/>
            <person name="Suzuki M."/>
            <person name="Kitasato H."/>
        </authorList>
    </citation>
    <scope>NUCLEOTIDE SEQUENCE</scope>
    <source>
        <strain evidence="1">KAM621</strain>
    </source>
</reference>
<evidence type="ECO:0000313" key="1">
    <source>
        <dbReference type="EMBL" id="BDN97631.1"/>
    </source>
</evidence>
<dbReference type="GO" id="GO:0071468">
    <property type="term" value="P:cellular response to acidic pH"/>
    <property type="evidence" value="ECO:0007669"/>
    <property type="project" value="InterPro"/>
</dbReference>
<protein>
    <submittedName>
        <fullName evidence="1">Two-component-system connector protein AriR</fullName>
    </submittedName>
</protein>
<gene>
    <name evidence="1" type="primary">ymgB</name>
    <name evidence="1" type="ORF">KAM621c_27360</name>
</gene>
<dbReference type="Gene3D" id="1.20.5.5260">
    <property type="match status" value="1"/>
</dbReference>
<proteinExistence type="predicted"/>
<accession>A0AAD1L2G7</accession>
<dbReference type="AlphaFoldDB" id="A0AAD1L2G7"/>
<dbReference type="EMBL" id="AP026382">
    <property type="protein sequence ID" value="BDN97631.1"/>
    <property type="molecule type" value="Genomic_DNA"/>
</dbReference>